<dbReference type="AlphaFoldDB" id="A0A4Y7TW05"/>
<comment type="caution">
    <text evidence="1">The sequence shown here is derived from an EMBL/GenBank/DDBJ whole genome shotgun (WGS) entry which is preliminary data.</text>
</comment>
<proteinExistence type="predicted"/>
<keyword evidence="2" id="KW-1185">Reference proteome</keyword>
<gene>
    <name evidence="1" type="ORF">FA13DRAFT_1786137</name>
</gene>
<reference evidence="1 2" key="1">
    <citation type="journal article" date="2019" name="Nat. Ecol. Evol.">
        <title>Megaphylogeny resolves global patterns of mushroom evolution.</title>
        <authorList>
            <person name="Varga T."/>
            <person name="Krizsan K."/>
            <person name="Foldi C."/>
            <person name="Dima B."/>
            <person name="Sanchez-Garcia M."/>
            <person name="Sanchez-Ramirez S."/>
            <person name="Szollosi G.J."/>
            <person name="Szarkandi J.G."/>
            <person name="Papp V."/>
            <person name="Albert L."/>
            <person name="Andreopoulos W."/>
            <person name="Angelini C."/>
            <person name="Antonin V."/>
            <person name="Barry K.W."/>
            <person name="Bougher N.L."/>
            <person name="Buchanan P."/>
            <person name="Buyck B."/>
            <person name="Bense V."/>
            <person name="Catcheside P."/>
            <person name="Chovatia M."/>
            <person name="Cooper J."/>
            <person name="Damon W."/>
            <person name="Desjardin D."/>
            <person name="Finy P."/>
            <person name="Geml J."/>
            <person name="Haridas S."/>
            <person name="Hughes K."/>
            <person name="Justo A."/>
            <person name="Karasinski D."/>
            <person name="Kautmanova I."/>
            <person name="Kiss B."/>
            <person name="Kocsube S."/>
            <person name="Kotiranta H."/>
            <person name="LaButti K.M."/>
            <person name="Lechner B.E."/>
            <person name="Liimatainen K."/>
            <person name="Lipzen A."/>
            <person name="Lukacs Z."/>
            <person name="Mihaltcheva S."/>
            <person name="Morgado L.N."/>
            <person name="Niskanen T."/>
            <person name="Noordeloos M.E."/>
            <person name="Ohm R.A."/>
            <person name="Ortiz-Santana B."/>
            <person name="Ovrebo C."/>
            <person name="Racz N."/>
            <person name="Riley R."/>
            <person name="Savchenko A."/>
            <person name="Shiryaev A."/>
            <person name="Soop K."/>
            <person name="Spirin V."/>
            <person name="Szebenyi C."/>
            <person name="Tomsovsky M."/>
            <person name="Tulloss R.E."/>
            <person name="Uehling J."/>
            <person name="Grigoriev I.V."/>
            <person name="Vagvolgyi C."/>
            <person name="Papp T."/>
            <person name="Martin F.M."/>
            <person name="Miettinen O."/>
            <person name="Hibbett D.S."/>
            <person name="Nagy L.G."/>
        </authorList>
    </citation>
    <scope>NUCLEOTIDE SEQUENCE [LARGE SCALE GENOMIC DNA]</scope>
    <source>
        <strain evidence="1 2">FP101781</strain>
    </source>
</reference>
<organism evidence="1 2">
    <name type="scientific">Coprinellus micaceus</name>
    <name type="common">Glistening ink-cap mushroom</name>
    <name type="synonym">Coprinus micaceus</name>
    <dbReference type="NCBI Taxonomy" id="71717"/>
    <lineage>
        <taxon>Eukaryota</taxon>
        <taxon>Fungi</taxon>
        <taxon>Dikarya</taxon>
        <taxon>Basidiomycota</taxon>
        <taxon>Agaricomycotina</taxon>
        <taxon>Agaricomycetes</taxon>
        <taxon>Agaricomycetidae</taxon>
        <taxon>Agaricales</taxon>
        <taxon>Agaricineae</taxon>
        <taxon>Psathyrellaceae</taxon>
        <taxon>Coprinellus</taxon>
    </lineage>
</organism>
<protein>
    <recommendedName>
        <fullName evidence="3">F-box domain-containing protein</fullName>
    </recommendedName>
</protein>
<evidence type="ECO:0000313" key="1">
    <source>
        <dbReference type="EMBL" id="TEB38343.1"/>
    </source>
</evidence>
<dbReference type="InterPro" id="IPR032675">
    <property type="entry name" value="LRR_dom_sf"/>
</dbReference>
<evidence type="ECO:0000313" key="2">
    <source>
        <dbReference type="Proteomes" id="UP000298030"/>
    </source>
</evidence>
<dbReference type="Proteomes" id="UP000298030">
    <property type="component" value="Unassembled WGS sequence"/>
</dbReference>
<name>A0A4Y7TW05_COPMI</name>
<dbReference type="SUPFAM" id="SSF52047">
    <property type="entry name" value="RNI-like"/>
    <property type="match status" value="1"/>
</dbReference>
<sequence length="315" mass="35625">MVGVEEEMPVAALLQEAPALLRLNLQLRQTIWTDLPFNQKLTHLELHNAHNTDFSPNTQGFLSSLRQMPHLQMLGLYSALPGVDEYGALPLSLPGLQRLSLTDHTCDIGYFFQILRVPNLATVHLVFSDFEEEEDIADEIYDALQDLQISIGYHPEPRRTVSTVRVWDTSLELCFTPDPQSECSLSNLIISDCSATSNDGQPPVNIHDHLESFKPLFEFATVNALEVEEQNPKAIPEEAWTFLGSLPNLRVVTFNATPLGAFLDTLETKPKPFLETIPRLLTSQPFRPFDLCPWNSMKKTTKWTWRNLPLVSSRS</sequence>
<dbReference type="Gene3D" id="3.80.10.10">
    <property type="entry name" value="Ribonuclease Inhibitor"/>
    <property type="match status" value="1"/>
</dbReference>
<evidence type="ECO:0008006" key="3">
    <source>
        <dbReference type="Google" id="ProtNLM"/>
    </source>
</evidence>
<dbReference type="EMBL" id="QPFP01000003">
    <property type="protein sequence ID" value="TEB38343.1"/>
    <property type="molecule type" value="Genomic_DNA"/>
</dbReference>
<accession>A0A4Y7TW05</accession>